<dbReference type="PATRIC" id="fig|28037.214.peg.1158"/>
<evidence type="ECO:0000313" key="1">
    <source>
        <dbReference type="EMBL" id="KJQ70626.1"/>
    </source>
</evidence>
<dbReference type="Proteomes" id="UP000033716">
    <property type="component" value="Unassembled WGS sequence"/>
</dbReference>
<sequence>MLKISNNSLNGILLGQKKADFDNVTLNDPSYSLEFDRKHKIQSDSQLITVSSSGSCNEFSLDGKIINFFNLEKFLEEEDPLIEISDEGNYFYIFPQYNLLLYVDSKDKVFLQVLIYDESMRDLYENTGKKYSDFQKSKLKAPTSVYDKLIFVPYKAIGDFEFNCSLTDIIKKYDISENVISKAKNIIEINNFVLRFDNGKLTEVSIFHDKAVRLAIYYNEIEISSKKGLAELLSQYDVIERTKSKYLFKEIGLVVEKDLSEFRFFEQSLLNFWANLHRPITSW</sequence>
<organism evidence="1 2">
    <name type="scientific">Streptococcus oralis subsp. oralis</name>
    <dbReference type="NCBI Taxonomy" id="1891914"/>
    <lineage>
        <taxon>Bacteria</taxon>
        <taxon>Bacillati</taxon>
        <taxon>Bacillota</taxon>
        <taxon>Bacilli</taxon>
        <taxon>Lactobacillales</taxon>
        <taxon>Streptococcaceae</taxon>
        <taxon>Streptococcus</taxon>
    </lineage>
</organism>
<protein>
    <submittedName>
        <fullName evidence="1">Uncharacterized protein</fullName>
    </submittedName>
</protein>
<dbReference type="EMBL" id="JYGR01000005">
    <property type="protein sequence ID" value="KJQ70626.1"/>
    <property type="molecule type" value="Genomic_DNA"/>
</dbReference>
<proteinExistence type="predicted"/>
<dbReference type="AlphaFoldDB" id="A0A0F2DM23"/>
<accession>A0A0F2DM23</accession>
<name>A0A0F2DM23_STROR</name>
<gene>
    <name evidence="1" type="ORF">TZ92_01154</name>
</gene>
<evidence type="ECO:0000313" key="2">
    <source>
        <dbReference type="Proteomes" id="UP000033716"/>
    </source>
</evidence>
<dbReference type="RefSeq" id="WP_033629658.1">
    <property type="nucleotide sequence ID" value="NZ_JYGO01000002.1"/>
</dbReference>
<reference evidence="1 2" key="1">
    <citation type="submission" date="2015-02" db="EMBL/GenBank/DDBJ databases">
        <title>Evolution of amylase-binding proteins of oral streptococcal species.</title>
        <authorList>
            <person name="Haase E.M."/>
        </authorList>
    </citation>
    <scope>NUCLEOTIDE SEQUENCE [LARGE SCALE GENOMIC DNA]</scope>
    <source>
        <strain evidence="1 2">SK141</strain>
    </source>
</reference>
<comment type="caution">
    <text evidence="1">The sequence shown here is derived from an EMBL/GenBank/DDBJ whole genome shotgun (WGS) entry which is preliminary data.</text>
</comment>